<sequence length="151" mass="17278">MVVLQRYLICLVLLLGFTNANQPVPVPEHYIITKGTTHHQRLQIWRDFLEAHRSLHCSELSPNNLQTVCGGAREVSLEELLLADDLRRERIRLRDASKDLRSGGSTLFFDFHNTCCTSITSSISLLTSHLLSLLTWSRLQMSARLPYFDAR</sequence>
<keyword evidence="3" id="KW-1185">Reference proteome</keyword>
<dbReference type="EMBL" id="KZ819324">
    <property type="protein sequence ID" value="PWN21799.1"/>
    <property type="molecule type" value="Genomic_DNA"/>
</dbReference>
<protein>
    <recommendedName>
        <fullName evidence="4">SCP domain-containing protein</fullName>
    </recommendedName>
</protein>
<reference evidence="2 3" key="1">
    <citation type="journal article" date="2018" name="Mol. Biol. Evol.">
        <title>Broad Genomic Sampling Reveals a Smut Pathogenic Ancestry of the Fungal Clade Ustilaginomycotina.</title>
        <authorList>
            <person name="Kijpornyongpan T."/>
            <person name="Mondo S.J."/>
            <person name="Barry K."/>
            <person name="Sandor L."/>
            <person name="Lee J."/>
            <person name="Lipzen A."/>
            <person name="Pangilinan J."/>
            <person name="LaButti K."/>
            <person name="Hainaut M."/>
            <person name="Henrissat B."/>
            <person name="Grigoriev I.V."/>
            <person name="Spatafora J.W."/>
            <person name="Aime M.C."/>
        </authorList>
    </citation>
    <scope>NUCLEOTIDE SEQUENCE [LARGE SCALE GENOMIC DNA]</scope>
    <source>
        <strain evidence="2 3">MCA 4718</strain>
    </source>
</reference>
<dbReference type="GeneID" id="37013817"/>
<evidence type="ECO:0000313" key="2">
    <source>
        <dbReference type="EMBL" id="PWN21799.1"/>
    </source>
</evidence>
<dbReference type="AlphaFoldDB" id="A0A316U9H4"/>
<evidence type="ECO:0000313" key="3">
    <source>
        <dbReference type="Proteomes" id="UP000245942"/>
    </source>
</evidence>
<evidence type="ECO:0000256" key="1">
    <source>
        <dbReference type="SAM" id="SignalP"/>
    </source>
</evidence>
<accession>A0A316U9H4</accession>
<keyword evidence="1" id="KW-0732">Signal</keyword>
<organism evidence="2 3">
    <name type="scientific">Pseudomicrostroma glucosiphilum</name>
    <dbReference type="NCBI Taxonomy" id="1684307"/>
    <lineage>
        <taxon>Eukaryota</taxon>
        <taxon>Fungi</taxon>
        <taxon>Dikarya</taxon>
        <taxon>Basidiomycota</taxon>
        <taxon>Ustilaginomycotina</taxon>
        <taxon>Exobasidiomycetes</taxon>
        <taxon>Microstromatales</taxon>
        <taxon>Microstromatales incertae sedis</taxon>
        <taxon>Pseudomicrostroma</taxon>
    </lineage>
</organism>
<dbReference type="Proteomes" id="UP000245942">
    <property type="component" value="Unassembled WGS sequence"/>
</dbReference>
<evidence type="ECO:0008006" key="4">
    <source>
        <dbReference type="Google" id="ProtNLM"/>
    </source>
</evidence>
<dbReference type="RefSeq" id="XP_025348959.1">
    <property type="nucleotide sequence ID" value="XM_025492083.1"/>
</dbReference>
<proteinExistence type="predicted"/>
<gene>
    <name evidence="2" type="ORF">BCV69DRAFT_281725</name>
</gene>
<feature type="chain" id="PRO_5016292178" description="SCP domain-containing protein" evidence="1">
    <location>
        <begin position="21"/>
        <end position="151"/>
    </location>
</feature>
<feature type="signal peptide" evidence="1">
    <location>
        <begin position="1"/>
        <end position="20"/>
    </location>
</feature>
<name>A0A316U9H4_9BASI</name>